<comment type="caution">
    <text evidence="1">The sequence shown here is derived from an EMBL/GenBank/DDBJ whole genome shotgun (WGS) entry which is preliminary data.</text>
</comment>
<reference evidence="2" key="1">
    <citation type="submission" date="2017-09" db="EMBL/GenBank/DDBJ databases">
        <title>Depth-based differentiation of microbial function through sediment-hosted aquifers and enrichment of novel symbionts in the deep terrestrial subsurface.</title>
        <authorList>
            <person name="Probst A.J."/>
            <person name="Ladd B."/>
            <person name="Jarett J.K."/>
            <person name="Geller-Mcgrath D.E."/>
            <person name="Sieber C.M.K."/>
            <person name="Emerson J.B."/>
            <person name="Anantharaman K."/>
            <person name="Thomas B.C."/>
            <person name="Malmstrom R."/>
            <person name="Stieglmeier M."/>
            <person name="Klingl A."/>
            <person name="Woyke T."/>
            <person name="Ryan C.M."/>
            <person name="Banfield J.F."/>
        </authorList>
    </citation>
    <scope>NUCLEOTIDE SEQUENCE [LARGE SCALE GENOMIC DNA]</scope>
</reference>
<evidence type="ECO:0000313" key="1">
    <source>
        <dbReference type="EMBL" id="PJA13087.1"/>
    </source>
</evidence>
<organism evidence="1 2">
    <name type="scientific">Candidatus Dojkabacteria bacterium CG_4_10_14_0_2_um_filter_Dojkabacteria_WS6_41_15</name>
    <dbReference type="NCBI Taxonomy" id="2014249"/>
    <lineage>
        <taxon>Bacteria</taxon>
        <taxon>Candidatus Dojkabacteria</taxon>
    </lineage>
</organism>
<dbReference type="EMBL" id="PFQB01000097">
    <property type="protein sequence ID" value="PJA13087.1"/>
    <property type="molecule type" value="Genomic_DNA"/>
</dbReference>
<protein>
    <submittedName>
        <fullName evidence="1">Uncharacterized protein</fullName>
    </submittedName>
</protein>
<sequence length="365" mass="41417">MEGYGFSYFRALSILPSNRDIPLDCPPSLLHDTCASVFGTPADLKRPIARVLEEYSTQVIAPKIGGRFSRNFRRFVSDIEARPEQYKELEEASRKHPDVLSSVQFCARRMGQLIDEGAQLAAVCPQVIWPEKSSHISTRFRVLVNETNRKEYRERPAIYVLIKEWHQVIRKMPKEEQYSRLQEIAAKGNGWEGLAVTLGCYSGFSYEKLLELTSGNGARKHLESLYPRDGVDSTYKGVFEMADAFTAAFPSHLLSLKVKYEVPVVYGVDMGSVVHDVVKGILDKGLALSPADAQDILERYGFLMFYRPLDVFLAELDRVDREHNMFEAKLLTSEVIYRIQNFVRGHEVLEPRFDITGVGMVPVVA</sequence>
<accession>A0A2M7W1B6</accession>
<proteinExistence type="predicted"/>
<evidence type="ECO:0000313" key="2">
    <source>
        <dbReference type="Proteomes" id="UP000228952"/>
    </source>
</evidence>
<gene>
    <name evidence="1" type="ORF">COX64_03715</name>
</gene>
<name>A0A2M7W1B6_9BACT</name>
<dbReference type="Proteomes" id="UP000228952">
    <property type="component" value="Unassembled WGS sequence"/>
</dbReference>
<dbReference type="AlphaFoldDB" id="A0A2M7W1B6"/>